<feature type="domain" description="EAL" evidence="2">
    <location>
        <begin position="203"/>
        <end position="460"/>
    </location>
</feature>
<evidence type="ECO:0000313" key="4">
    <source>
        <dbReference type="Proteomes" id="UP000603234"/>
    </source>
</evidence>
<dbReference type="InterPro" id="IPR001633">
    <property type="entry name" value="EAL_dom"/>
</dbReference>
<dbReference type="PANTHER" id="PTHR33121:SF81">
    <property type="entry name" value="CYCLIC DI-GMP PHOSPHODIESTERASE PDEB-RELATED"/>
    <property type="match status" value="1"/>
</dbReference>
<dbReference type="SUPFAM" id="SSF141868">
    <property type="entry name" value="EAL domain-like"/>
    <property type="match status" value="1"/>
</dbReference>
<dbReference type="SMART" id="SM00052">
    <property type="entry name" value="EAL"/>
    <property type="match status" value="1"/>
</dbReference>
<dbReference type="Gene3D" id="3.20.20.450">
    <property type="entry name" value="EAL domain"/>
    <property type="match status" value="1"/>
</dbReference>
<accession>A0ABR6WVZ4</accession>
<dbReference type="InterPro" id="IPR035919">
    <property type="entry name" value="EAL_sf"/>
</dbReference>
<proteinExistence type="predicted"/>
<sequence>MIWVIAAVIQFLNPGMLVSGLAIVLMLLFIYLSFENPKEHTDEATGTFNKRAFHLMLGDQFESGKNVLVVSVVVDDLGRIQTAIGHDKANLMLEIIGNKIQFVFQTSVYHSRSNVMSILIDKKLEAIAPQLKEIESFIEETIVISQFSVVMKSHIDIIDTGFFKDSCDDIYEMMNYMADHHQDLPDSRVHILDNAMVNEKARYTTIENLLHAAIENDGFQVVYQPIFDVRAEKFHSAEALVRLKDTTTVGFIPPDEFILIAEKKGMIMDLGRIVFEKVCQFTQENDLPKMGIEYIEVNLSGIQCVHPDLPKQLQTIMKRFAIKPAFINLEITETASVESGEMLNRNMLHLRNMGCSFSMDDFGTGYSNLSQMAEVVYDLVKLDRSLIWPYFYEENTKSHAILVNVINMLLELNVKIVAEGVETKEMTDYLSEHGITYLQGYYFSKPLAAADFLNFINKKNA</sequence>
<dbReference type="Gene3D" id="3.30.70.270">
    <property type="match status" value="1"/>
</dbReference>
<evidence type="ECO:0000259" key="2">
    <source>
        <dbReference type="PROSITE" id="PS50883"/>
    </source>
</evidence>
<keyword evidence="1" id="KW-0812">Transmembrane</keyword>
<dbReference type="PANTHER" id="PTHR33121">
    <property type="entry name" value="CYCLIC DI-GMP PHOSPHODIESTERASE PDEF"/>
    <property type="match status" value="1"/>
</dbReference>
<dbReference type="Pfam" id="PF00563">
    <property type="entry name" value="EAL"/>
    <property type="match status" value="1"/>
</dbReference>
<comment type="caution">
    <text evidence="3">The sequence shown here is derived from an EMBL/GenBank/DDBJ whole genome shotgun (WGS) entry which is preliminary data.</text>
</comment>
<dbReference type="RefSeq" id="WP_186842651.1">
    <property type="nucleotide sequence ID" value="NZ_WJBC01000013.1"/>
</dbReference>
<keyword evidence="4" id="KW-1185">Reference proteome</keyword>
<gene>
    <name evidence="3" type="ORF">GH808_10050</name>
</gene>
<keyword evidence="1" id="KW-1133">Transmembrane helix</keyword>
<dbReference type="EMBL" id="WJBC01000013">
    <property type="protein sequence ID" value="MBC3804771.1"/>
    <property type="molecule type" value="Genomic_DNA"/>
</dbReference>
<reference evidence="3 4" key="1">
    <citation type="journal article" date="2020" name="mSystems">
        <title>Defining Genomic and Predicted Metabolic Features of the Acetobacterium Genus.</title>
        <authorList>
            <person name="Ross D.E."/>
            <person name="Marshall C.W."/>
            <person name="Gulliver D."/>
            <person name="May H.D."/>
            <person name="Norman R.S."/>
        </authorList>
    </citation>
    <scope>NUCLEOTIDE SEQUENCE [LARGE SCALE GENOMIC DNA]</scope>
    <source>
        <strain evidence="3 4">DSM 8238</strain>
    </source>
</reference>
<dbReference type="Proteomes" id="UP000603234">
    <property type="component" value="Unassembled WGS sequence"/>
</dbReference>
<dbReference type="InterPro" id="IPR043128">
    <property type="entry name" value="Rev_trsase/Diguanyl_cyclase"/>
</dbReference>
<dbReference type="InterPro" id="IPR050706">
    <property type="entry name" value="Cyclic-di-GMP_PDE-like"/>
</dbReference>
<evidence type="ECO:0000256" key="1">
    <source>
        <dbReference type="SAM" id="Phobius"/>
    </source>
</evidence>
<evidence type="ECO:0000313" key="3">
    <source>
        <dbReference type="EMBL" id="MBC3804771.1"/>
    </source>
</evidence>
<keyword evidence="1" id="KW-0472">Membrane</keyword>
<name>A0ABR6WVZ4_9FIRM</name>
<dbReference type="CDD" id="cd01948">
    <property type="entry name" value="EAL"/>
    <property type="match status" value="1"/>
</dbReference>
<dbReference type="PROSITE" id="PS50883">
    <property type="entry name" value="EAL"/>
    <property type="match status" value="1"/>
</dbReference>
<protein>
    <submittedName>
        <fullName evidence="3">EAL domain-containing protein</fullName>
    </submittedName>
</protein>
<organism evidence="3 4">
    <name type="scientific">Acetobacterium fimetarium</name>
    <dbReference type="NCBI Taxonomy" id="52691"/>
    <lineage>
        <taxon>Bacteria</taxon>
        <taxon>Bacillati</taxon>
        <taxon>Bacillota</taxon>
        <taxon>Clostridia</taxon>
        <taxon>Eubacteriales</taxon>
        <taxon>Eubacteriaceae</taxon>
        <taxon>Acetobacterium</taxon>
    </lineage>
</organism>
<feature type="transmembrane region" description="Helical" evidence="1">
    <location>
        <begin position="12"/>
        <end position="34"/>
    </location>
</feature>